<dbReference type="RefSeq" id="WP_182801098.1">
    <property type="nucleotide sequence ID" value="NZ_CP060007.1"/>
</dbReference>
<evidence type="ECO:0000313" key="1">
    <source>
        <dbReference type="EMBL" id="QNA42832.1"/>
    </source>
</evidence>
<protein>
    <submittedName>
        <fullName evidence="1">Uncharacterized protein</fullName>
    </submittedName>
</protein>
<evidence type="ECO:0000313" key="2">
    <source>
        <dbReference type="Proteomes" id="UP000515344"/>
    </source>
</evidence>
<dbReference type="AlphaFoldDB" id="A0A7G5XBH9"/>
<organism evidence="1 2">
    <name type="scientific">Lacibacter sediminis</name>
    <dbReference type="NCBI Taxonomy" id="2760713"/>
    <lineage>
        <taxon>Bacteria</taxon>
        <taxon>Pseudomonadati</taxon>
        <taxon>Bacteroidota</taxon>
        <taxon>Chitinophagia</taxon>
        <taxon>Chitinophagales</taxon>
        <taxon>Chitinophagaceae</taxon>
        <taxon>Lacibacter</taxon>
    </lineage>
</organism>
<sequence>MEHNFNPNKGDYKYILEEEQRKETGEAPTAPASSNQSLSARFWNWLLVFFLKRSKRTDQIKITFPVLFEFFC</sequence>
<reference evidence="2" key="1">
    <citation type="submission" date="2020-08" db="EMBL/GenBank/DDBJ databases">
        <title>Lacibacter sp. S13-6-6 genome sequencing.</title>
        <authorList>
            <person name="Jin L."/>
        </authorList>
    </citation>
    <scope>NUCLEOTIDE SEQUENCE [LARGE SCALE GENOMIC DNA]</scope>
    <source>
        <strain evidence="2">S13-6-6</strain>
    </source>
</reference>
<accession>A0A7G5XBH9</accession>
<proteinExistence type="predicted"/>
<keyword evidence="2" id="KW-1185">Reference proteome</keyword>
<dbReference type="Proteomes" id="UP000515344">
    <property type="component" value="Chromosome"/>
</dbReference>
<dbReference type="KEGG" id="lacs:H4075_12070"/>
<name>A0A7G5XBH9_9BACT</name>
<dbReference type="EMBL" id="CP060007">
    <property type="protein sequence ID" value="QNA42832.1"/>
    <property type="molecule type" value="Genomic_DNA"/>
</dbReference>
<gene>
    <name evidence="1" type="ORF">H4075_12070</name>
</gene>